<proteinExistence type="predicted"/>
<reference evidence="1 2" key="1">
    <citation type="submission" date="2019-01" db="EMBL/GenBank/DDBJ databases">
        <title>Sinorhodobacter populi sp. nov. isolated from the symptomatic bark tissue of Populus euramericana canker.</title>
        <authorList>
            <person name="Xu G."/>
        </authorList>
    </citation>
    <scope>NUCLEOTIDE SEQUENCE [LARGE SCALE GENOMIC DNA]</scope>
    <source>
        <strain evidence="1 2">2D-5</strain>
    </source>
</reference>
<sequence>MGKKKNRSQAFAEDPRRNLPTNARSLIADVSNDITVPYFSGVLSPVDDTLIQQGNGKGLKIYDEIERDTHAGSMLQKRKGRLIARAWEVQPGGDRPIDKEAADFCEQRLRKLPFDQATEDMLDATLKGFSVLETVWDRDGKNIVPVALKDIDQRRIVFGRDWRPRLLTWTAITEGIELPERKFMVHRVGVKGNNPYGLGLGSSLFWPVLFKREGIAFWLHFLEKFAGPTVVGKTPYGTLSDEQGKLLQTLQRAQTASAITVPIGTDVEFLEASRSGSVTYEQFLEYWDRQISIAVTGETLTTQAGSAGGNRALGEVHQEELDTRADRDGDLASGTLKRDLLTWMVEYNFPGAAVPDVWRVRQKNEKAEAETRKTKAEAAESGAKALRTIVAESARFDDDAVAREYIVSFAITDNLSDRTIDAMVAARADFAGGAVTEEPDIFPGGDPAAFSASRLKKKR</sequence>
<dbReference type="InterPro" id="IPR009279">
    <property type="entry name" value="Portal_Mu"/>
</dbReference>
<gene>
    <name evidence="1" type="ORF">D2T33_03235</name>
</gene>
<dbReference type="RefSeq" id="WP_128268819.1">
    <property type="nucleotide sequence ID" value="NZ_SAUW01000003.1"/>
</dbReference>
<dbReference type="Pfam" id="PF06074">
    <property type="entry name" value="Portal_Mu"/>
    <property type="match status" value="1"/>
</dbReference>
<reference evidence="1 2" key="2">
    <citation type="submission" date="2019-01" db="EMBL/GenBank/DDBJ databases">
        <authorList>
            <person name="Li Y."/>
        </authorList>
    </citation>
    <scope>NUCLEOTIDE SEQUENCE [LARGE SCALE GENOMIC DNA]</scope>
    <source>
        <strain evidence="1 2">2D-5</strain>
    </source>
</reference>
<accession>A0A443J1I9</accession>
<evidence type="ECO:0000313" key="1">
    <source>
        <dbReference type="EMBL" id="RWR14245.1"/>
    </source>
</evidence>
<dbReference type="AlphaFoldDB" id="A0A443J1I9"/>
<comment type="caution">
    <text evidence="1">The sequence shown here is derived from an EMBL/GenBank/DDBJ whole genome shotgun (WGS) entry which is preliminary data.</text>
</comment>
<protein>
    <submittedName>
        <fullName evidence="1">DUF935 family protein</fullName>
    </submittedName>
</protein>
<organism evidence="1 2">
    <name type="scientific">Paenirhodobacter populi</name>
    <dbReference type="NCBI Taxonomy" id="2306993"/>
    <lineage>
        <taxon>Bacteria</taxon>
        <taxon>Pseudomonadati</taxon>
        <taxon>Pseudomonadota</taxon>
        <taxon>Alphaproteobacteria</taxon>
        <taxon>Rhodobacterales</taxon>
        <taxon>Rhodobacter group</taxon>
        <taxon>Paenirhodobacter</taxon>
    </lineage>
</organism>
<dbReference type="Proteomes" id="UP000285710">
    <property type="component" value="Unassembled WGS sequence"/>
</dbReference>
<keyword evidence="2" id="KW-1185">Reference proteome</keyword>
<name>A0A443J1I9_9RHOB</name>
<dbReference type="EMBL" id="SAUW01000003">
    <property type="protein sequence ID" value="RWR14245.1"/>
    <property type="molecule type" value="Genomic_DNA"/>
</dbReference>
<evidence type="ECO:0000313" key="2">
    <source>
        <dbReference type="Proteomes" id="UP000285710"/>
    </source>
</evidence>